<dbReference type="Pfam" id="PF12697">
    <property type="entry name" value="Abhydrolase_6"/>
    <property type="match status" value="1"/>
</dbReference>
<dbReference type="PANTHER" id="PTHR43798">
    <property type="entry name" value="MONOACYLGLYCEROL LIPASE"/>
    <property type="match status" value="1"/>
</dbReference>
<protein>
    <submittedName>
        <fullName evidence="2">Pimeloyl-ACP methyl ester carboxylesterase</fullName>
    </submittedName>
</protein>
<sequence>MPAVNMDVMEVASINKEDMPEWARAARAMPSREGFIDVEGCAIHYIAWGDQARPPIVLIHGNAANAEWWRFIAPLLAADHHVIATDLPGMGDSAHSGLYDRERCARQIMAVADALAPRQKPLVVGHSLGGFVSIMVAKAYGDRMAGLIVLDSPPYEPKDSGPSPFVRSNPVPKIYPTRESALARYKVLPEQEVSCGFYLQHIAEHSIKPEAGGWRWKFDPPALSQPRPRDFVQDLLTMQCPVALMWGALSSRLDDRMRQFCYETFGGVLPVVEIPNARHHIMLDEPLALVAALRTQIANWKARGGSRAS</sequence>
<dbReference type="Proteomes" id="UP001549320">
    <property type="component" value="Unassembled WGS sequence"/>
</dbReference>
<organism evidence="2 3">
    <name type="scientific">Ottowia thiooxydans</name>
    <dbReference type="NCBI Taxonomy" id="219182"/>
    <lineage>
        <taxon>Bacteria</taxon>
        <taxon>Pseudomonadati</taxon>
        <taxon>Pseudomonadota</taxon>
        <taxon>Betaproteobacteria</taxon>
        <taxon>Burkholderiales</taxon>
        <taxon>Comamonadaceae</taxon>
        <taxon>Ottowia</taxon>
    </lineage>
</organism>
<dbReference type="Gene3D" id="3.40.50.1820">
    <property type="entry name" value="alpha/beta hydrolase"/>
    <property type="match status" value="1"/>
</dbReference>
<dbReference type="SUPFAM" id="SSF53474">
    <property type="entry name" value="alpha/beta-Hydrolases"/>
    <property type="match status" value="1"/>
</dbReference>
<dbReference type="EMBL" id="JBEPSH010000004">
    <property type="protein sequence ID" value="MET4577244.1"/>
    <property type="molecule type" value="Genomic_DNA"/>
</dbReference>
<name>A0ABV2Q896_9BURK</name>
<reference evidence="2 3" key="1">
    <citation type="submission" date="2024-06" db="EMBL/GenBank/DDBJ databases">
        <title>Sorghum-associated microbial communities from plants grown in Nebraska, USA.</title>
        <authorList>
            <person name="Schachtman D."/>
        </authorList>
    </citation>
    <scope>NUCLEOTIDE SEQUENCE [LARGE SCALE GENOMIC DNA]</scope>
    <source>
        <strain evidence="2 3">2709</strain>
    </source>
</reference>
<dbReference type="PRINTS" id="PR00111">
    <property type="entry name" value="ABHYDROLASE"/>
</dbReference>
<keyword evidence="3" id="KW-1185">Reference proteome</keyword>
<dbReference type="PANTHER" id="PTHR43798:SF33">
    <property type="entry name" value="HYDROLASE, PUTATIVE (AFU_ORTHOLOGUE AFUA_2G14860)-RELATED"/>
    <property type="match status" value="1"/>
</dbReference>
<evidence type="ECO:0000313" key="2">
    <source>
        <dbReference type="EMBL" id="MET4577244.1"/>
    </source>
</evidence>
<feature type="domain" description="AB hydrolase-1" evidence="1">
    <location>
        <begin position="56"/>
        <end position="292"/>
    </location>
</feature>
<dbReference type="InterPro" id="IPR000073">
    <property type="entry name" value="AB_hydrolase_1"/>
</dbReference>
<gene>
    <name evidence="2" type="ORF">ABIE13_002355</name>
</gene>
<proteinExistence type="predicted"/>
<evidence type="ECO:0000259" key="1">
    <source>
        <dbReference type="Pfam" id="PF12697"/>
    </source>
</evidence>
<dbReference type="InterPro" id="IPR050266">
    <property type="entry name" value="AB_hydrolase_sf"/>
</dbReference>
<evidence type="ECO:0000313" key="3">
    <source>
        <dbReference type="Proteomes" id="UP001549320"/>
    </source>
</evidence>
<accession>A0ABV2Q896</accession>
<dbReference type="RefSeq" id="WP_354443455.1">
    <property type="nucleotide sequence ID" value="NZ_JBEPSH010000004.1"/>
</dbReference>
<comment type="caution">
    <text evidence="2">The sequence shown here is derived from an EMBL/GenBank/DDBJ whole genome shotgun (WGS) entry which is preliminary data.</text>
</comment>
<dbReference type="InterPro" id="IPR029058">
    <property type="entry name" value="AB_hydrolase_fold"/>
</dbReference>